<comment type="caution">
    <text evidence="3">The sequence shown here is derived from an EMBL/GenBank/DDBJ whole genome shotgun (WGS) entry which is preliminary data.</text>
</comment>
<dbReference type="GO" id="GO:0016020">
    <property type="term" value="C:membrane"/>
    <property type="evidence" value="ECO:0007669"/>
    <property type="project" value="InterPro"/>
</dbReference>
<proteinExistence type="predicted"/>
<dbReference type="AlphaFoldDB" id="A0A9Q3SZ22"/>
<dbReference type="Gene3D" id="3.40.50.510">
    <property type="entry name" value="Phosphotransferase system, mannose-type IIA component"/>
    <property type="match status" value="1"/>
</dbReference>
<keyword evidence="1" id="KW-0808">Transferase</keyword>
<reference evidence="3" key="1">
    <citation type="submission" date="2021-05" db="EMBL/GenBank/DDBJ databases">
        <title>Pangenome of Leuconostoc gelidum warrants species status for Leuconostoc gelidum subsp. gasicomitatum.</title>
        <authorList>
            <person name="Johansson P."/>
            <person name="Sade E."/>
            <person name="Hultman J."/>
            <person name="Auvinen P."/>
            <person name="Bjorkroth J."/>
        </authorList>
    </citation>
    <scope>NUCLEOTIDE SEQUENCE</scope>
    <source>
        <strain evidence="3">A.21.4</strain>
    </source>
</reference>
<organism evidence="3 4">
    <name type="scientific">Leuconostoc gasicomitatum</name>
    <dbReference type="NCBI Taxonomy" id="115778"/>
    <lineage>
        <taxon>Bacteria</taxon>
        <taxon>Bacillati</taxon>
        <taxon>Bacillota</taxon>
        <taxon>Bacilli</taxon>
        <taxon>Lactobacillales</taxon>
        <taxon>Lactobacillaceae</taxon>
        <taxon>Leuconostoc</taxon>
        <taxon>Leuconostoc gelidum group</taxon>
    </lineage>
</organism>
<evidence type="ECO:0000256" key="1">
    <source>
        <dbReference type="ARBA" id="ARBA00022679"/>
    </source>
</evidence>
<dbReference type="InterPro" id="IPR036662">
    <property type="entry name" value="PTS_EIIA_man-typ_sf"/>
</dbReference>
<dbReference type="PANTHER" id="PTHR33799">
    <property type="entry name" value="PTS PERMEASE-RELATED-RELATED"/>
    <property type="match status" value="1"/>
</dbReference>
<dbReference type="GO" id="GO:0009401">
    <property type="term" value="P:phosphoenolpyruvate-dependent sugar phosphotransferase system"/>
    <property type="evidence" value="ECO:0007669"/>
    <property type="project" value="InterPro"/>
</dbReference>
<dbReference type="PROSITE" id="PS51096">
    <property type="entry name" value="PTS_EIIA_TYPE_4"/>
    <property type="match status" value="1"/>
</dbReference>
<dbReference type="RefSeq" id="WP_224127038.1">
    <property type="nucleotide sequence ID" value="NZ_CBCPIF010000001.1"/>
</dbReference>
<dbReference type="SUPFAM" id="SSF53062">
    <property type="entry name" value="PTS system fructose IIA component-like"/>
    <property type="match status" value="1"/>
</dbReference>
<dbReference type="Pfam" id="PF03610">
    <property type="entry name" value="EIIA-man"/>
    <property type="match status" value="1"/>
</dbReference>
<dbReference type="InterPro" id="IPR004701">
    <property type="entry name" value="PTS_EIIA_man-typ"/>
</dbReference>
<feature type="domain" description="PTS EIIA type-4" evidence="2">
    <location>
        <begin position="1"/>
        <end position="128"/>
    </location>
</feature>
<gene>
    <name evidence="3" type="ORF">KIJ12_07580</name>
</gene>
<evidence type="ECO:0000313" key="4">
    <source>
        <dbReference type="Proteomes" id="UP000752647"/>
    </source>
</evidence>
<dbReference type="PANTHER" id="PTHR33799:SF1">
    <property type="entry name" value="PTS SYSTEM MANNOSE-SPECIFIC EIIAB COMPONENT-RELATED"/>
    <property type="match status" value="1"/>
</dbReference>
<protein>
    <submittedName>
        <fullName evidence="3">PTS fructose transporter subunit IIA</fullName>
    </submittedName>
</protein>
<dbReference type="Proteomes" id="UP000752647">
    <property type="component" value="Unassembled WGS sequence"/>
</dbReference>
<dbReference type="GO" id="GO:0016740">
    <property type="term" value="F:transferase activity"/>
    <property type="evidence" value="ECO:0007669"/>
    <property type="project" value="UniProtKB-KW"/>
</dbReference>
<evidence type="ECO:0000313" key="3">
    <source>
        <dbReference type="EMBL" id="MBZ5962997.1"/>
    </source>
</evidence>
<name>A0A9Q3SZ22_9LACO</name>
<evidence type="ECO:0000259" key="2">
    <source>
        <dbReference type="PROSITE" id="PS51096"/>
    </source>
</evidence>
<sequence length="144" mass="15525">MKYLILVSHGKFSEGLKDALGMFVGDNMDSVRAIGLQSGEDTKVLATRFKKLVSELTDDAELVVLGDIMGGSPLTTITNVLNQEGKLEKSIIFGGMNFPMALNAAILKDSLSQQDLGTAIMKEAVSSVKQFSLVEKPDENDDDI</sequence>
<accession>A0A9Q3SZ22</accession>
<dbReference type="InterPro" id="IPR051471">
    <property type="entry name" value="Bacterial_PTS_sugar_comp"/>
</dbReference>
<dbReference type="EMBL" id="JAHBFI010000019">
    <property type="protein sequence ID" value="MBZ5962997.1"/>
    <property type="molecule type" value="Genomic_DNA"/>
</dbReference>